<accession>A0A6J4QRI9</accession>
<dbReference type="InterPro" id="IPR025196">
    <property type="entry name" value="DUF4126"/>
</dbReference>
<evidence type="ECO:0000259" key="2">
    <source>
        <dbReference type="Pfam" id="PF13548"/>
    </source>
</evidence>
<keyword evidence="1" id="KW-1133">Transmembrane helix</keyword>
<dbReference type="Pfam" id="PF13548">
    <property type="entry name" value="DUF4126"/>
    <property type="match status" value="1"/>
</dbReference>
<dbReference type="EMBL" id="CADCVC010000217">
    <property type="protein sequence ID" value="CAA9452422.1"/>
    <property type="molecule type" value="Genomic_DNA"/>
</dbReference>
<name>A0A6J4QRI9_9ACTN</name>
<organism evidence="3">
    <name type="scientific">uncultured Rubrobacteraceae bacterium</name>
    <dbReference type="NCBI Taxonomy" id="349277"/>
    <lineage>
        <taxon>Bacteria</taxon>
        <taxon>Bacillati</taxon>
        <taxon>Actinomycetota</taxon>
        <taxon>Rubrobacteria</taxon>
        <taxon>Rubrobacterales</taxon>
        <taxon>Rubrobacteraceae</taxon>
        <taxon>environmental samples</taxon>
    </lineage>
</organism>
<feature type="transmembrane region" description="Helical" evidence="1">
    <location>
        <begin position="147"/>
        <end position="174"/>
    </location>
</feature>
<evidence type="ECO:0000313" key="3">
    <source>
        <dbReference type="EMBL" id="CAA9452422.1"/>
    </source>
</evidence>
<dbReference type="AlphaFoldDB" id="A0A6J4QRI9"/>
<proteinExistence type="predicted"/>
<sequence>MEMLFAVGIGIGLASVAGVRAFLPLVLVGLFARLGLFTLPAPFGFLEDWPVIGVFAVLALLESGLDKVPALDSILNYVQTPLRIVAGAALFSAALQEGIDVGAIPEFAVGGVIAGLVAVLKVILRPAENVTSAGVSASFLSLVEDAVALLGGVIAVLVPLVPLVLVAFLLFFFFRVRRRRDRKYGGLRILGD</sequence>
<protein>
    <recommendedName>
        <fullName evidence="2">DUF4126 domain-containing protein</fullName>
    </recommendedName>
</protein>
<keyword evidence="1" id="KW-0472">Membrane</keyword>
<feature type="domain" description="DUF4126" evidence="2">
    <location>
        <begin position="8"/>
        <end position="178"/>
    </location>
</feature>
<feature type="transmembrane region" description="Helical" evidence="1">
    <location>
        <begin position="43"/>
        <end position="62"/>
    </location>
</feature>
<evidence type="ECO:0000256" key="1">
    <source>
        <dbReference type="SAM" id="Phobius"/>
    </source>
</evidence>
<gene>
    <name evidence="3" type="ORF">AVDCRST_MAG80-2433</name>
</gene>
<feature type="transmembrane region" description="Helical" evidence="1">
    <location>
        <begin position="6"/>
        <end position="31"/>
    </location>
</feature>
<keyword evidence="1" id="KW-0812">Transmembrane</keyword>
<reference evidence="3" key="1">
    <citation type="submission" date="2020-02" db="EMBL/GenBank/DDBJ databases">
        <authorList>
            <person name="Meier V. D."/>
        </authorList>
    </citation>
    <scope>NUCLEOTIDE SEQUENCE</scope>
    <source>
        <strain evidence="3">AVDCRST_MAG80</strain>
    </source>
</reference>